<evidence type="ECO:0000256" key="1">
    <source>
        <dbReference type="SAM" id="MobiDB-lite"/>
    </source>
</evidence>
<reference evidence="2 3" key="1">
    <citation type="submission" date="2023-07" db="EMBL/GenBank/DDBJ databases">
        <title>Genomic Encyclopedia of Type Strains, Phase IV (KMG-IV): sequencing the most valuable type-strain genomes for metagenomic binning, comparative biology and taxonomic classification.</title>
        <authorList>
            <person name="Goeker M."/>
        </authorList>
    </citation>
    <scope>NUCLEOTIDE SEQUENCE [LARGE SCALE GENOMIC DNA]</scope>
    <source>
        <strain evidence="2 3">DSM 12751</strain>
    </source>
</reference>
<gene>
    <name evidence="2" type="ORF">J2S11_002717</name>
</gene>
<keyword evidence="3" id="KW-1185">Reference proteome</keyword>
<dbReference type="RefSeq" id="WP_307395298.1">
    <property type="nucleotide sequence ID" value="NZ_BAAADK010000003.1"/>
</dbReference>
<dbReference type="Proteomes" id="UP001235840">
    <property type="component" value="Unassembled WGS sequence"/>
</dbReference>
<feature type="compositionally biased region" description="Basic and acidic residues" evidence="1">
    <location>
        <begin position="182"/>
        <end position="193"/>
    </location>
</feature>
<dbReference type="EMBL" id="JAUSTY010000011">
    <property type="protein sequence ID" value="MDQ0166801.1"/>
    <property type="molecule type" value="Genomic_DNA"/>
</dbReference>
<sequence>MYKHIAGRLDKKVNYTKDTIQEKQVSSSRQGAPFVARGREVDPKDVLTLQRMIGNGAVQQVFQLGRKKDLDGNSNNRKKEKGSRRTEKKGGKKSQRDKRPGIMSDPILGDIFIDFWHGFKQKHGGKLADYTGDRMLRMTLNDLTQGTSESEHANQTLHWFFSRFLEERHPELYQELLDNAEHEDYHNDEVKDNDSDEDDDDFGGLGSGGSLGSAITSY</sequence>
<organism evidence="2 3">
    <name type="scientific">Caldalkalibacillus horti</name>
    <dbReference type="NCBI Taxonomy" id="77523"/>
    <lineage>
        <taxon>Bacteria</taxon>
        <taxon>Bacillati</taxon>
        <taxon>Bacillota</taxon>
        <taxon>Bacilli</taxon>
        <taxon>Bacillales</taxon>
        <taxon>Bacillaceae</taxon>
        <taxon>Caldalkalibacillus</taxon>
    </lineage>
</organism>
<accession>A0ABT9W0P7</accession>
<feature type="region of interest" description="Disordered" evidence="1">
    <location>
        <begin position="182"/>
        <end position="218"/>
    </location>
</feature>
<evidence type="ECO:0000313" key="3">
    <source>
        <dbReference type="Proteomes" id="UP001235840"/>
    </source>
</evidence>
<evidence type="ECO:0000313" key="2">
    <source>
        <dbReference type="EMBL" id="MDQ0166801.1"/>
    </source>
</evidence>
<feature type="region of interest" description="Disordered" evidence="1">
    <location>
        <begin position="65"/>
        <end position="103"/>
    </location>
</feature>
<proteinExistence type="predicted"/>
<name>A0ABT9W0P7_9BACI</name>
<protein>
    <submittedName>
        <fullName evidence="2">Uncharacterized protein</fullName>
    </submittedName>
</protein>
<comment type="caution">
    <text evidence="2">The sequence shown here is derived from an EMBL/GenBank/DDBJ whole genome shotgun (WGS) entry which is preliminary data.</text>
</comment>